<name>A0A8S0Z304_ARCPL</name>
<accession>A0A8S0Z304</accession>
<organism evidence="1 2">
    <name type="scientific">Arctia plantaginis</name>
    <name type="common">Wood tiger moth</name>
    <name type="synonym">Phalaena plantaginis</name>
    <dbReference type="NCBI Taxonomy" id="874455"/>
    <lineage>
        <taxon>Eukaryota</taxon>
        <taxon>Metazoa</taxon>
        <taxon>Ecdysozoa</taxon>
        <taxon>Arthropoda</taxon>
        <taxon>Hexapoda</taxon>
        <taxon>Insecta</taxon>
        <taxon>Pterygota</taxon>
        <taxon>Neoptera</taxon>
        <taxon>Endopterygota</taxon>
        <taxon>Lepidoptera</taxon>
        <taxon>Glossata</taxon>
        <taxon>Ditrysia</taxon>
        <taxon>Noctuoidea</taxon>
        <taxon>Erebidae</taxon>
        <taxon>Arctiinae</taxon>
        <taxon>Arctia</taxon>
    </lineage>
</organism>
<gene>
    <name evidence="1" type="ORF">APLA_LOCUS2084</name>
</gene>
<reference evidence="1 2" key="1">
    <citation type="submission" date="2020-04" db="EMBL/GenBank/DDBJ databases">
        <authorList>
            <person name="Wallbank WR R."/>
            <person name="Pardo Diaz C."/>
            <person name="Kozak K."/>
            <person name="Martin S."/>
            <person name="Jiggins C."/>
            <person name="Moest M."/>
            <person name="Warren A I."/>
            <person name="Byers J.R.P. K."/>
            <person name="Montejo-Kovacevich G."/>
            <person name="Yen C E."/>
        </authorList>
    </citation>
    <scope>NUCLEOTIDE SEQUENCE [LARGE SCALE GENOMIC DNA]</scope>
</reference>
<comment type="caution">
    <text evidence="1">The sequence shown here is derived from an EMBL/GenBank/DDBJ whole genome shotgun (WGS) entry which is preliminary data.</text>
</comment>
<sequence length="141" mass="15955">MQTIEYEYTAPLRSHYESLSQAGVRPRRRCRHRRTTIESRRKCNAPMNFALLSGPYIWIVYSGSSLAKATHGSRPYLTKRACSEIGRDLFPGQLRAFIAPAQGVRSATISAIIPATLNLNWEQCADRAPHLHCLESYADYV</sequence>
<proteinExistence type="predicted"/>
<protein>
    <submittedName>
        <fullName evidence="1">Uncharacterized protein</fullName>
    </submittedName>
</protein>
<dbReference type="AlphaFoldDB" id="A0A8S0Z304"/>
<evidence type="ECO:0000313" key="1">
    <source>
        <dbReference type="EMBL" id="CAB3224601.1"/>
    </source>
</evidence>
<dbReference type="Proteomes" id="UP000494106">
    <property type="component" value="Unassembled WGS sequence"/>
</dbReference>
<dbReference type="EMBL" id="CADEBC010000159">
    <property type="protein sequence ID" value="CAB3224601.1"/>
    <property type="molecule type" value="Genomic_DNA"/>
</dbReference>
<evidence type="ECO:0000313" key="2">
    <source>
        <dbReference type="Proteomes" id="UP000494106"/>
    </source>
</evidence>
<keyword evidence="2" id="KW-1185">Reference proteome</keyword>